<dbReference type="Pfam" id="PF03719">
    <property type="entry name" value="Ribosomal_S5_C"/>
    <property type="match status" value="1"/>
</dbReference>
<comment type="subcellular location">
    <subcellularLocation>
        <location evidence="1">Mitochondrion</location>
    </subcellularLocation>
</comment>
<dbReference type="GO" id="GO:0003735">
    <property type="term" value="F:structural constituent of ribosome"/>
    <property type="evidence" value="ECO:0007669"/>
    <property type="project" value="UniProtKB-UniRule"/>
</dbReference>
<dbReference type="PANTHER" id="PTHR48277:SF1">
    <property type="entry name" value="MITOCHONDRIAL RIBOSOMAL PROTEIN S5"/>
    <property type="match status" value="1"/>
</dbReference>
<dbReference type="SUPFAM" id="SSF54768">
    <property type="entry name" value="dsRNA-binding domain-like"/>
    <property type="match status" value="1"/>
</dbReference>
<evidence type="ECO:0000259" key="12">
    <source>
        <dbReference type="PROSITE" id="PS50881"/>
    </source>
</evidence>
<dbReference type="FunFam" id="3.30.160.20:FF:000022">
    <property type="entry name" value="28S ribosomal protein S5, mitochondrial"/>
    <property type="match status" value="1"/>
</dbReference>
<dbReference type="InterPro" id="IPR005324">
    <property type="entry name" value="Ribosomal_uS5_C"/>
</dbReference>
<dbReference type="InterPro" id="IPR000851">
    <property type="entry name" value="Ribosomal_uS5"/>
</dbReference>
<dbReference type="STRING" id="121845.A0A1S4E856"/>
<evidence type="ECO:0000256" key="4">
    <source>
        <dbReference type="ARBA" id="ARBA00023128"/>
    </source>
</evidence>
<evidence type="ECO:0000256" key="1">
    <source>
        <dbReference type="ARBA" id="ARBA00004173"/>
    </source>
</evidence>
<gene>
    <name evidence="14" type="primary">LOC103506430</name>
</gene>
<evidence type="ECO:0000256" key="9">
    <source>
        <dbReference type="PROSITE-ProRule" id="PRU00268"/>
    </source>
</evidence>
<comment type="similarity">
    <text evidence="2 10">Belongs to the universal ribosomal protein uS5 family.</text>
</comment>
<dbReference type="InterPro" id="IPR014721">
    <property type="entry name" value="Ribsml_uS5_D2-typ_fold_subgr"/>
</dbReference>
<dbReference type="GO" id="GO:0003723">
    <property type="term" value="F:RNA binding"/>
    <property type="evidence" value="ECO:0007669"/>
    <property type="project" value="InterPro"/>
</dbReference>
<reference evidence="14" key="1">
    <citation type="submission" date="2025-08" db="UniProtKB">
        <authorList>
            <consortium name="RefSeq"/>
        </authorList>
    </citation>
    <scope>IDENTIFICATION</scope>
</reference>
<dbReference type="Gene3D" id="3.30.230.10">
    <property type="match status" value="1"/>
</dbReference>
<dbReference type="Gene3D" id="3.30.160.20">
    <property type="match status" value="1"/>
</dbReference>
<keyword evidence="4" id="KW-0496">Mitochondrion</keyword>
<dbReference type="GO" id="GO:0005763">
    <property type="term" value="C:mitochondrial small ribosomal subunit"/>
    <property type="evidence" value="ECO:0007669"/>
    <property type="project" value="UniProtKB-ARBA"/>
</dbReference>
<protein>
    <recommendedName>
        <fullName evidence="6">Small ribosomal subunit protein uS5m</fullName>
    </recommendedName>
    <alternativeName>
        <fullName evidence="7">28S ribosomal protein S5, mitochondrial</fullName>
    </alternativeName>
</protein>
<evidence type="ECO:0000256" key="2">
    <source>
        <dbReference type="ARBA" id="ARBA00008945"/>
    </source>
</evidence>
<dbReference type="Proteomes" id="UP000079169">
    <property type="component" value="Unplaced"/>
</dbReference>
<dbReference type="PROSITE" id="PS50881">
    <property type="entry name" value="S5_DSRBD"/>
    <property type="match status" value="1"/>
</dbReference>
<dbReference type="GeneID" id="103506430"/>
<dbReference type="RefSeq" id="XP_017298357.1">
    <property type="nucleotide sequence ID" value="XM_017442868.2"/>
</dbReference>
<keyword evidence="5 9" id="KW-0687">Ribonucleoprotein</keyword>
<comment type="subunit">
    <text evidence="8">Component of the mitochondrial ribosome small subunit (28S) which comprises a 12S rRNA and about 30 distinct proteins.</text>
</comment>
<dbReference type="InterPro" id="IPR048584">
    <property type="entry name" value="Ribosomal_uS5m_N"/>
</dbReference>
<feature type="domain" description="S5 DRBM" evidence="12">
    <location>
        <begin position="200"/>
        <end position="248"/>
    </location>
</feature>
<dbReference type="SUPFAM" id="SSF54211">
    <property type="entry name" value="Ribosomal protein S5 domain 2-like"/>
    <property type="match status" value="1"/>
</dbReference>
<evidence type="ECO:0000256" key="11">
    <source>
        <dbReference type="SAM" id="MobiDB-lite"/>
    </source>
</evidence>
<evidence type="ECO:0000256" key="3">
    <source>
        <dbReference type="ARBA" id="ARBA00022980"/>
    </source>
</evidence>
<evidence type="ECO:0000313" key="13">
    <source>
        <dbReference type="Proteomes" id="UP000079169"/>
    </source>
</evidence>
<organism evidence="13 14">
    <name type="scientific">Diaphorina citri</name>
    <name type="common">Asian citrus psyllid</name>
    <dbReference type="NCBI Taxonomy" id="121845"/>
    <lineage>
        <taxon>Eukaryota</taxon>
        <taxon>Metazoa</taxon>
        <taxon>Ecdysozoa</taxon>
        <taxon>Arthropoda</taxon>
        <taxon>Hexapoda</taxon>
        <taxon>Insecta</taxon>
        <taxon>Pterygota</taxon>
        <taxon>Neoptera</taxon>
        <taxon>Paraneoptera</taxon>
        <taxon>Hemiptera</taxon>
        <taxon>Sternorrhyncha</taxon>
        <taxon>Psylloidea</taxon>
        <taxon>Psyllidae</taxon>
        <taxon>Diaphorininae</taxon>
        <taxon>Diaphorina</taxon>
    </lineage>
</organism>
<evidence type="ECO:0000256" key="8">
    <source>
        <dbReference type="ARBA" id="ARBA00062683"/>
    </source>
</evidence>
<keyword evidence="3 9" id="KW-0689">Ribosomal protein</keyword>
<evidence type="ECO:0000256" key="5">
    <source>
        <dbReference type="ARBA" id="ARBA00023274"/>
    </source>
</evidence>
<dbReference type="CTD" id="64969"/>
<dbReference type="FunFam" id="3.30.230.10:FF:000002">
    <property type="entry name" value="30S ribosomal protein S5"/>
    <property type="match status" value="1"/>
</dbReference>
<dbReference type="GO" id="GO:0005743">
    <property type="term" value="C:mitochondrial inner membrane"/>
    <property type="evidence" value="ECO:0007669"/>
    <property type="project" value="UniProtKB-ARBA"/>
</dbReference>
<keyword evidence="13" id="KW-1185">Reference proteome</keyword>
<name>A0A1S4E856_DIACI</name>
<dbReference type="PANTHER" id="PTHR48277">
    <property type="entry name" value="MITOCHONDRIAL RIBOSOMAL PROTEIN S5"/>
    <property type="match status" value="1"/>
</dbReference>
<dbReference type="KEGG" id="dci:103506430"/>
<evidence type="ECO:0000313" key="14">
    <source>
        <dbReference type="RefSeq" id="XP_017298357.1"/>
    </source>
</evidence>
<evidence type="ECO:0000256" key="10">
    <source>
        <dbReference type="RuleBase" id="RU003823"/>
    </source>
</evidence>
<feature type="compositionally biased region" description="Gly residues" evidence="11">
    <location>
        <begin position="160"/>
        <end position="169"/>
    </location>
</feature>
<sequence>MLRVVGLARHTLGKEISLCNIPTGLHLVKNFSQHCSEKSNLLLPITLQYAQARNTNFFNRHTAKEIWAGVTGVSNAGKKRGRGRGPGKLTARDLNRGQIIGIGKINIQWPGLSAPVIRGRELVQQTRLPPDPDREAKLIALRDKQFQGKYRKTPPLERGWSGGKLGGRSLGPPDPVGENTFDGFDTRILEYKAVFCMKKNSGRYRTVSTLVVTGNGQGLAGFALGKSVEGRASMRNAKNRAGQKLIYVQRYKDHTVLHDFYTQFGKTKIFVEKKPEGTGLICHRIIQEICKAVGIKDIRAKVEGSTNPQAIVKAFFLGLMQQKSHQQLAEEQQLHLVEFSEENDNYPTIVASPSTCKKDSSKAPDFTEHVMGNRVVLKKKKFLPFYKQIQYNPYWPNSELKLEKVRSHYPTKVNLIAEHGKIANFLTEKYPECQTLQTMPPELKEKKE</sequence>
<dbReference type="OMA" id="LICHRAI"/>
<accession>A0A1S4E856</accession>
<dbReference type="Pfam" id="PF21251">
    <property type="entry name" value="Ribosomal_uS5m_N"/>
    <property type="match status" value="1"/>
</dbReference>
<evidence type="ECO:0000256" key="6">
    <source>
        <dbReference type="ARBA" id="ARBA00039335"/>
    </source>
</evidence>
<evidence type="ECO:0000256" key="7">
    <source>
        <dbReference type="ARBA" id="ARBA00041606"/>
    </source>
</evidence>
<dbReference type="GO" id="GO:0006412">
    <property type="term" value="P:translation"/>
    <property type="evidence" value="ECO:0007669"/>
    <property type="project" value="InterPro"/>
</dbReference>
<dbReference type="InterPro" id="IPR013810">
    <property type="entry name" value="Ribosomal_uS5_N"/>
</dbReference>
<dbReference type="Pfam" id="PF00333">
    <property type="entry name" value="Ribosomal_S5"/>
    <property type="match status" value="1"/>
</dbReference>
<dbReference type="AlphaFoldDB" id="A0A1S4E856"/>
<dbReference type="PaxDb" id="121845-A0A1S4E856"/>
<feature type="region of interest" description="Disordered" evidence="11">
    <location>
        <begin position="151"/>
        <end position="174"/>
    </location>
</feature>
<proteinExistence type="inferred from homology"/>
<dbReference type="InterPro" id="IPR020568">
    <property type="entry name" value="Ribosomal_Su5_D2-typ_SF"/>
</dbReference>